<dbReference type="AlphaFoldDB" id="A0A4Q7MWD1"/>
<dbReference type="Proteomes" id="UP000293874">
    <property type="component" value="Unassembled WGS sequence"/>
</dbReference>
<reference evidence="2 3" key="1">
    <citation type="submission" date="2019-02" db="EMBL/GenBank/DDBJ databases">
        <title>Genomic Encyclopedia of Type Strains, Phase IV (KMG-IV): sequencing the most valuable type-strain genomes for metagenomic binning, comparative biology and taxonomic classification.</title>
        <authorList>
            <person name="Goeker M."/>
        </authorList>
    </citation>
    <scope>NUCLEOTIDE SEQUENCE [LARGE SCALE GENOMIC DNA]</scope>
    <source>
        <strain evidence="2 3">DSM 18116</strain>
    </source>
</reference>
<evidence type="ECO:0000313" key="3">
    <source>
        <dbReference type="Proteomes" id="UP000293874"/>
    </source>
</evidence>
<name>A0A4Q7MWD1_9BACT</name>
<evidence type="ECO:0000256" key="1">
    <source>
        <dbReference type="SAM" id="Coils"/>
    </source>
</evidence>
<organism evidence="2 3">
    <name type="scientific">Pseudobacter ginsenosidimutans</name>
    <dbReference type="NCBI Taxonomy" id="661488"/>
    <lineage>
        <taxon>Bacteria</taxon>
        <taxon>Pseudomonadati</taxon>
        <taxon>Bacteroidota</taxon>
        <taxon>Chitinophagia</taxon>
        <taxon>Chitinophagales</taxon>
        <taxon>Chitinophagaceae</taxon>
        <taxon>Pseudobacter</taxon>
    </lineage>
</organism>
<dbReference type="RefSeq" id="WP_130541956.1">
    <property type="nucleotide sequence ID" value="NZ_CP042431.1"/>
</dbReference>
<evidence type="ECO:0000313" key="2">
    <source>
        <dbReference type="EMBL" id="RZS71453.1"/>
    </source>
</evidence>
<keyword evidence="3" id="KW-1185">Reference proteome</keyword>
<dbReference type="EMBL" id="SGXA01000002">
    <property type="protein sequence ID" value="RZS71453.1"/>
    <property type="molecule type" value="Genomic_DNA"/>
</dbReference>
<sequence length="231" mass="26113">MLKNWKSLFVKTDGDSSAREDPPGYSFPVTDNNVIEQPKKEIIPDPPLRSASTDVVQEVIETYEAGLDAINMPGYDFYEFYRAVSAGGAGSPQTYQMAYQMAKAFDKSVSARKLLQDAEFYISKINEVHGQYVSQGQQKLNALRDQRQAEQRSLQQEADHAAQRIQQLKAELQQLETLIREKQQALASIDNNSRPQENSIREKLQANDLAKKASIEKLTAIKNGIQQYIKE</sequence>
<dbReference type="OrthoDB" id="943594at2"/>
<protein>
    <submittedName>
        <fullName evidence="2">Uncharacterized protein</fullName>
    </submittedName>
</protein>
<gene>
    <name evidence="2" type="ORF">EV199_3356</name>
</gene>
<accession>A0A4Q7MWD1</accession>
<feature type="coiled-coil region" evidence="1">
    <location>
        <begin position="140"/>
        <end position="192"/>
    </location>
</feature>
<proteinExistence type="predicted"/>
<comment type="caution">
    <text evidence="2">The sequence shown here is derived from an EMBL/GenBank/DDBJ whole genome shotgun (WGS) entry which is preliminary data.</text>
</comment>
<keyword evidence="1" id="KW-0175">Coiled coil</keyword>